<evidence type="ECO:0000313" key="1">
    <source>
        <dbReference type="EMBL" id="GAA4053853.1"/>
    </source>
</evidence>
<sequence>MVKFEHKSIKINAIATALPSNESKHSLSEQTSSDLGYEAALKIINEHTIDINTIGIVLFISKTADYRGPATALVLHHRLQLPIDCLAFDTPIGACGFETALNIGSALLTTNNTKFALCIFGDTTSKQLSDNDYLQNEIVDGSSAMLLEKLDSDELFKIENLSLSNHWQKYVIPSGGFRTNNLFDHLINKRDCQSKENLHIDFPEIDTAFKTKITNIISDKLKQNSVKPVVLVNSWNRNIALAVKEIGTLNNLTCYFIDTNQYAFSASIPLLLEKIFENGAQEIIDVMTISFGEGLSMMISEFKIDESAIVKTIATNNFFDNGFVTHEM</sequence>
<reference evidence="2" key="1">
    <citation type="journal article" date="2019" name="Int. J. Syst. Evol. Microbiol.">
        <title>The Global Catalogue of Microorganisms (GCM) 10K type strain sequencing project: providing services to taxonomists for standard genome sequencing and annotation.</title>
        <authorList>
            <consortium name="The Broad Institute Genomics Platform"/>
            <consortium name="The Broad Institute Genome Sequencing Center for Infectious Disease"/>
            <person name="Wu L."/>
            <person name="Ma J."/>
        </authorList>
    </citation>
    <scope>NUCLEOTIDE SEQUENCE [LARGE SCALE GENOMIC DNA]</scope>
    <source>
        <strain evidence="2">JCM 17068</strain>
    </source>
</reference>
<dbReference type="Gene3D" id="3.40.47.10">
    <property type="match status" value="1"/>
</dbReference>
<dbReference type="PANTHER" id="PTHR34069">
    <property type="entry name" value="3-OXOACYL-[ACYL-CARRIER-PROTEIN] SYNTHASE 3"/>
    <property type="match status" value="1"/>
</dbReference>
<gene>
    <name evidence="1" type="ORF">GCM10022388_20360</name>
</gene>
<comment type="caution">
    <text evidence="1">The sequence shown here is derived from an EMBL/GenBank/DDBJ whole genome shotgun (WGS) entry which is preliminary data.</text>
</comment>
<dbReference type="RefSeq" id="WP_345094207.1">
    <property type="nucleotide sequence ID" value="NZ_BAABCS010000019.1"/>
</dbReference>
<organism evidence="1 2">
    <name type="scientific">Flavobacterium chungnamense</name>
    <dbReference type="NCBI Taxonomy" id="706182"/>
    <lineage>
        <taxon>Bacteria</taxon>
        <taxon>Pseudomonadati</taxon>
        <taxon>Bacteroidota</taxon>
        <taxon>Flavobacteriia</taxon>
        <taxon>Flavobacteriales</taxon>
        <taxon>Flavobacteriaceae</taxon>
        <taxon>Flavobacterium</taxon>
    </lineage>
</organism>
<dbReference type="SUPFAM" id="SSF53901">
    <property type="entry name" value="Thiolase-like"/>
    <property type="match status" value="1"/>
</dbReference>
<accession>A0ABP7UVK8</accession>
<proteinExistence type="predicted"/>
<dbReference type="Proteomes" id="UP001500426">
    <property type="component" value="Unassembled WGS sequence"/>
</dbReference>
<name>A0ABP7UVK8_9FLAO</name>
<dbReference type="PANTHER" id="PTHR34069:SF2">
    <property type="entry name" value="BETA-KETOACYL-[ACYL-CARRIER-PROTEIN] SYNTHASE III"/>
    <property type="match status" value="1"/>
</dbReference>
<evidence type="ECO:0000313" key="2">
    <source>
        <dbReference type="Proteomes" id="UP001500426"/>
    </source>
</evidence>
<keyword evidence="2" id="KW-1185">Reference proteome</keyword>
<protein>
    <submittedName>
        <fullName evidence="1">Ketoacyl-ACP synthase III</fullName>
    </submittedName>
</protein>
<dbReference type="EMBL" id="BAABCS010000019">
    <property type="protein sequence ID" value="GAA4053853.1"/>
    <property type="molecule type" value="Genomic_DNA"/>
</dbReference>
<dbReference type="InterPro" id="IPR016039">
    <property type="entry name" value="Thiolase-like"/>
</dbReference>